<organism evidence="2 3">
    <name type="scientific">Hyaloscypha hepaticicola</name>
    <dbReference type="NCBI Taxonomy" id="2082293"/>
    <lineage>
        <taxon>Eukaryota</taxon>
        <taxon>Fungi</taxon>
        <taxon>Dikarya</taxon>
        <taxon>Ascomycota</taxon>
        <taxon>Pezizomycotina</taxon>
        <taxon>Leotiomycetes</taxon>
        <taxon>Helotiales</taxon>
        <taxon>Hyaloscyphaceae</taxon>
        <taxon>Hyaloscypha</taxon>
    </lineage>
</organism>
<name>A0A2J6Q584_9HELO</name>
<evidence type="ECO:0000313" key="2">
    <source>
        <dbReference type="EMBL" id="PMD21426.1"/>
    </source>
</evidence>
<dbReference type="EMBL" id="KZ613481">
    <property type="protein sequence ID" value="PMD21426.1"/>
    <property type="molecule type" value="Genomic_DNA"/>
</dbReference>
<sequence length="349" mass="39769">MRLLNLNSLDLVEFMDHEKPPYVILSHTWGAEEISLQELQSQHPDVKRRNGWTKIMNFARKGKENGFEWGWVDTCCIDKTSSAELSEAINSMFKWYQRADSCYAYLSDVFGSEVVQPGPLSRTTAEQFASSRWFTRGWTLQELLAPSSVVFYLQDWTMYGTKSSFRDEISRITGIPAVTTTNPDSLSSFSVAQRISWSSNRQTTRLEDLSYCLLGILGVHMPLLYGEGARAFIRLQEEVIKVGNDPTIFAWLSNGFPKPRSTTAPADNWESPLAPSPRHFINAGKTKRSLSRDKQYGPWWGGLESMQSPCSAATEQMRTMKVRVNSTDWHFTSVMTYTIVFPILRAFCF</sequence>
<dbReference type="STRING" id="1745343.A0A2J6Q584"/>
<evidence type="ECO:0000259" key="1">
    <source>
        <dbReference type="Pfam" id="PF06985"/>
    </source>
</evidence>
<dbReference type="PANTHER" id="PTHR10622">
    <property type="entry name" value="HET DOMAIN-CONTAINING PROTEIN"/>
    <property type="match status" value="1"/>
</dbReference>
<feature type="domain" description="Heterokaryon incompatibility" evidence="1">
    <location>
        <begin position="22"/>
        <end position="108"/>
    </location>
</feature>
<reference evidence="2 3" key="1">
    <citation type="submission" date="2016-05" db="EMBL/GenBank/DDBJ databases">
        <title>A degradative enzymes factory behind the ericoid mycorrhizal symbiosis.</title>
        <authorList>
            <consortium name="DOE Joint Genome Institute"/>
            <person name="Martino E."/>
            <person name="Morin E."/>
            <person name="Grelet G."/>
            <person name="Kuo A."/>
            <person name="Kohler A."/>
            <person name="Daghino S."/>
            <person name="Barry K."/>
            <person name="Choi C."/>
            <person name="Cichocki N."/>
            <person name="Clum A."/>
            <person name="Copeland A."/>
            <person name="Hainaut M."/>
            <person name="Haridas S."/>
            <person name="Labutti K."/>
            <person name="Lindquist E."/>
            <person name="Lipzen A."/>
            <person name="Khouja H.-R."/>
            <person name="Murat C."/>
            <person name="Ohm R."/>
            <person name="Olson A."/>
            <person name="Spatafora J."/>
            <person name="Veneault-Fourrey C."/>
            <person name="Henrissat B."/>
            <person name="Grigoriev I."/>
            <person name="Martin F."/>
            <person name="Perotto S."/>
        </authorList>
    </citation>
    <scope>NUCLEOTIDE SEQUENCE [LARGE SCALE GENOMIC DNA]</scope>
    <source>
        <strain evidence="2 3">UAMH 7357</strain>
    </source>
</reference>
<dbReference type="OrthoDB" id="3548876at2759"/>
<dbReference type="PANTHER" id="PTHR10622:SF10">
    <property type="entry name" value="HET DOMAIN-CONTAINING PROTEIN"/>
    <property type="match status" value="1"/>
</dbReference>
<gene>
    <name evidence="2" type="ORF">NA56DRAFT_670893</name>
</gene>
<proteinExistence type="predicted"/>
<accession>A0A2J6Q584</accession>
<dbReference type="Pfam" id="PF06985">
    <property type="entry name" value="HET"/>
    <property type="match status" value="1"/>
</dbReference>
<evidence type="ECO:0000313" key="3">
    <source>
        <dbReference type="Proteomes" id="UP000235672"/>
    </source>
</evidence>
<protein>
    <submittedName>
        <fullName evidence="2">HET-domain-containing protein</fullName>
    </submittedName>
</protein>
<dbReference type="InterPro" id="IPR010730">
    <property type="entry name" value="HET"/>
</dbReference>
<dbReference type="AlphaFoldDB" id="A0A2J6Q584"/>
<dbReference type="Proteomes" id="UP000235672">
    <property type="component" value="Unassembled WGS sequence"/>
</dbReference>
<keyword evidence="3" id="KW-1185">Reference proteome</keyword>